<accession>A0A5C8PTP1</accession>
<feature type="chain" id="PRO_5022722988" evidence="3">
    <location>
        <begin position="23"/>
        <end position="396"/>
    </location>
</feature>
<dbReference type="SUPFAM" id="SSF53822">
    <property type="entry name" value="Periplasmic binding protein-like I"/>
    <property type="match status" value="1"/>
</dbReference>
<feature type="domain" description="Leucine-binding protein" evidence="4">
    <location>
        <begin position="35"/>
        <end position="388"/>
    </location>
</feature>
<dbReference type="Proteomes" id="UP000321638">
    <property type="component" value="Unassembled WGS sequence"/>
</dbReference>
<evidence type="ECO:0000259" key="4">
    <source>
        <dbReference type="Pfam" id="PF13458"/>
    </source>
</evidence>
<evidence type="ECO:0000256" key="1">
    <source>
        <dbReference type="ARBA" id="ARBA00010062"/>
    </source>
</evidence>
<dbReference type="CDD" id="cd06343">
    <property type="entry name" value="PBP1_ABC_ligand_binding-like"/>
    <property type="match status" value="1"/>
</dbReference>
<reference evidence="5 6" key="1">
    <citation type="submission" date="2019-06" db="EMBL/GenBank/DDBJ databases">
        <title>New taxonomy in bacterial strain CC-CFT640, isolated from vineyard.</title>
        <authorList>
            <person name="Lin S.-Y."/>
            <person name="Tsai C.-F."/>
            <person name="Young C.-C."/>
        </authorList>
    </citation>
    <scope>NUCLEOTIDE SEQUENCE [LARGE SCALE GENOMIC DNA]</scope>
    <source>
        <strain evidence="5 6">CC-CFT640</strain>
    </source>
</reference>
<protein>
    <submittedName>
        <fullName evidence="5">ABC transporter substrate-binding protein</fullName>
    </submittedName>
</protein>
<dbReference type="EMBL" id="VDUZ01000003">
    <property type="protein sequence ID" value="TXL81732.1"/>
    <property type="molecule type" value="Genomic_DNA"/>
</dbReference>
<sequence>MKTWLPALAGVVLGAMLSTAAAQEKKYSPGASDTEIKIGHTIPYSGPVSAYGSAGRALAGYFKMLNGQGGINGRQINFISLDDAYSPPKTVEQTRKMVEQDQVLLIFGNVGTPTNTAIHKYLNSKKVPQLMISTGASKFNDTANFPWTTPLYPSYHLEQKIYAQYILKHRPDAKIGVIYPNDDFGKDHLAGLKEALGAKAKAMLVAEQSYETTDPTIDSQIIALKASGATVFVNISTPKFAAQAIRKAKDIGWAPLHLVVNASSSISSVLVPAGLENSVGLITAAFIKTTSDPAWAEDADVQDYVAFMKKWVPQDNPDDAFCAMGFLAASVLRDVLTRAGNDLTRENVMKMAKSIDGLRPPLILPGLALKTTPQDVAAYHDLRLQRFDGKRWVLMD</sequence>
<dbReference type="Pfam" id="PF13458">
    <property type="entry name" value="Peripla_BP_6"/>
    <property type="match status" value="1"/>
</dbReference>
<organism evidence="5 6">
    <name type="scientific">Vineibacter terrae</name>
    <dbReference type="NCBI Taxonomy" id="2586908"/>
    <lineage>
        <taxon>Bacteria</taxon>
        <taxon>Pseudomonadati</taxon>
        <taxon>Pseudomonadota</taxon>
        <taxon>Alphaproteobacteria</taxon>
        <taxon>Hyphomicrobiales</taxon>
        <taxon>Vineibacter</taxon>
    </lineage>
</organism>
<dbReference type="Gene3D" id="3.40.50.2300">
    <property type="match status" value="2"/>
</dbReference>
<proteinExistence type="inferred from homology"/>
<dbReference type="InterPro" id="IPR028081">
    <property type="entry name" value="Leu-bd"/>
</dbReference>
<feature type="signal peptide" evidence="3">
    <location>
        <begin position="1"/>
        <end position="22"/>
    </location>
</feature>
<dbReference type="RefSeq" id="WP_147845640.1">
    <property type="nucleotide sequence ID" value="NZ_VDUZ01000003.1"/>
</dbReference>
<comment type="similarity">
    <text evidence="1">Belongs to the leucine-binding protein family.</text>
</comment>
<comment type="caution">
    <text evidence="5">The sequence shown here is derived from an EMBL/GenBank/DDBJ whole genome shotgun (WGS) entry which is preliminary data.</text>
</comment>
<gene>
    <name evidence="5" type="ORF">FHP25_04165</name>
</gene>
<dbReference type="PANTHER" id="PTHR47235">
    <property type="entry name" value="BLR6548 PROTEIN"/>
    <property type="match status" value="1"/>
</dbReference>
<evidence type="ECO:0000256" key="2">
    <source>
        <dbReference type="ARBA" id="ARBA00022729"/>
    </source>
</evidence>
<dbReference type="InterPro" id="IPR028082">
    <property type="entry name" value="Peripla_BP_I"/>
</dbReference>
<keyword evidence="6" id="KW-1185">Reference proteome</keyword>
<name>A0A5C8PTP1_9HYPH</name>
<evidence type="ECO:0000256" key="3">
    <source>
        <dbReference type="SAM" id="SignalP"/>
    </source>
</evidence>
<keyword evidence="2 3" id="KW-0732">Signal</keyword>
<evidence type="ECO:0000313" key="5">
    <source>
        <dbReference type="EMBL" id="TXL81732.1"/>
    </source>
</evidence>
<dbReference type="OrthoDB" id="9802022at2"/>
<evidence type="ECO:0000313" key="6">
    <source>
        <dbReference type="Proteomes" id="UP000321638"/>
    </source>
</evidence>
<dbReference type="PANTHER" id="PTHR47235:SF1">
    <property type="entry name" value="BLR6548 PROTEIN"/>
    <property type="match status" value="1"/>
</dbReference>
<dbReference type="AlphaFoldDB" id="A0A5C8PTP1"/>